<proteinExistence type="predicted"/>
<evidence type="ECO:0000313" key="3">
    <source>
        <dbReference type="Proteomes" id="UP000027073"/>
    </source>
</evidence>
<dbReference type="SUPFAM" id="SSF50729">
    <property type="entry name" value="PH domain-like"/>
    <property type="match status" value="1"/>
</dbReference>
<dbReference type="VEuPathDB" id="FungiDB:PLEOSDRAFT_159402"/>
<gene>
    <name evidence="2" type="ORF">PLEOSDRAFT_159402</name>
</gene>
<organism evidence="2 3">
    <name type="scientific">Pleurotus ostreatus (strain PC15)</name>
    <name type="common">Oyster mushroom</name>
    <dbReference type="NCBI Taxonomy" id="1137138"/>
    <lineage>
        <taxon>Eukaryota</taxon>
        <taxon>Fungi</taxon>
        <taxon>Dikarya</taxon>
        <taxon>Basidiomycota</taxon>
        <taxon>Agaricomycotina</taxon>
        <taxon>Agaricomycetes</taxon>
        <taxon>Agaricomycetidae</taxon>
        <taxon>Agaricales</taxon>
        <taxon>Pleurotineae</taxon>
        <taxon>Pleurotaceae</taxon>
        <taxon>Pleurotus</taxon>
    </lineage>
</organism>
<dbReference type="EMBL" id="KL198009">
    <property type="protein sequence ID" value="KDQ26679.1"/>
    <property type="molecule type" value="Genomic_DNA"/>
</dbReference>
<dbReference type="InterPro" id="IPR011993">
    <property type="entry name" value="PH-like_dom_sf"/>
</dbReference>
<evidence type="ECO:0000256" key="1">
    <source>
        <dbReference type="SAM" id="MobiDB-lite"/>
    </source>
</evidence>
<dbReference type="AlphaFoldDB" id="A0A067NFP4"/>
<name>A0A067NFP4_PLEO1</name>
<evidence type="ECO:0000313" key="2">
    <source>
        <dbReference type="EMBL" id="KDQ26679.1"/>
    </source>
</evidence>
<reference evidence="3" key="1">
    <citation type="journal article" date="2014" name="Proc. Natl. Acad. Sci. U.S.A.">
        <title>Extensive sampling of basidiomycete genomes demonstrates inadequacy of the white-rot/brown-rot paradigm for wood decay fungi.</title>
        <authorList>
            <person name="Riley R."/>
            <person name="Salamov A.A."/>
            <person name="Brown D.W."/>
            <person name="Nagy L.G."/>
            <person name="Floudas D."/>
            <person name="Held B.W."/>
            <person name="Levasseur A."/>
            <person name="Lombard V."/>
            <person name="Morin E."/>
            <person name="Otillar R."/>
            <person name="Lindquist E.A."/>
            <person name="Sun H."/>
            <person name="LaButti K.M."/>
            <person name="Schmutz J."/>
            <person name="Jabbour D."/>
            <person name="Luo H."/>
            <person name="Baker S.E."/>
            <person name="Pisabarro A.G."/>
            <person name="Walton J.D."/>
            <person name="Blanchette R.A."/>
            <person name="Henrissat B."/>
            <person name="Martin F."/>
            <person name="Cullen D."/>
            <person name="Hibbett D.S."/>
            <person name="Grigoriev I.V."/>
        </authorList>
    </citation>
    <scope>NUCLEOTIDE SEQUENCE [LARGE SCALE GENOMIC DNA]</scope>
    <source>
        <strain evidence="3">PC15</strain>
    </source>
</reference>
<feature type="region of interest" description="Disordered" evidence="1">
    <location>
        <begin position="205"/>
        <end position="229"/>
    </location>
</feature>
<protein>
    <recommendedName>
        <fullName evidence="4">PH domain-containing protein</fullName>
    </recommendedName>
</protein>
<dbReference type="HOGENOM" id="CLU_801974_0_0_1"/>
<dbReference type="InParanoid" id="A0A067NFP4"/>
<dbReference type="Gene3D" id="2.30.29.30">
    <property type="entry name" value="Pleckstrin-homology domain (PH domain)/Phosphotyrosine-binding domain (PTB)"/>
    <property type="match status" value="1"/>
</dbReference>
<sequence length="346" mass="39421">MGFHARQAAASDLRVTSPSCATRSGWASVQSHQASWRGWKRMWLLLKEELHILDWESSESLEINLTSVSWLQALEYDGAQHCCLLVAGSLEYYISFWSERELFEWIDDISQWTFLNGTWQDSVTQVESPDVSASFLTSPDIGTTSLPSLQINDLPHQEPQIVSSPEENDGLEWREEILSEYFDAPKSPMSFTFISTPLKLVRKRACKRKGSEGRSQDKPMPSHHPNPSWTVNKHKLYQNLLSLLVLVTTVDSLRQDDRMLDVMRELFKSIEALDTVTTFLGQPEWLRDVPWETRKKDEADLVTLLRAISTSKSGFKAVLGLRGESAQQFLDMAHEARAFISIFAVP</sequence>
<dbReference type="Proteomes" id="UP000027073">
    <property type="component" value="Unassembled WGS sequence"/>
</dbReference>
<evidence type="ECO:0008006" key="4">
    <source>
        <dbReference type="Google" id="ProtNLM"/>
    </source>
</evidence>
<accession>A0A067NFP4</accession>